<evidence type="ECO:0000256" key="1">
    <source>
        <dbReference type="ARBA" id="ARBA00023125"/>
    </source>
</evidence>
<evidence type="ECO:0000256" key="2">
    <source>
        <dbReference type="PROSITE-ProRule" id="PRU01091"/>
    </source>
</evidence>
<keyword evidence="4" id="KW-0812">Transmembrane</keyword>
<dbReference type="GO" id="GO:0006355">
    <property type="term" value="P:regulation of DNA-templated transcription"/>
    <property type="evidence" value="ECO:0007669"/>
    <property type="project" value="InterPro"/>
</dbReference>
<dbReference type="Proteomes" id="UP000503464">
    <property type="component" value="Chromosome"/>
</dbReference>
<proteinExistence type="predicted"/>
<feature type="region of interest" description="Disordered" evidence="3">
    <location>
        <begin position="291"/>
        <end position="310"/>
    </location>
</feature>
<feature type="domain" description="OmpR/PhoB-type" evidence="5">
    <location>
        <begin position="2"/>
        <end position="106"/>
    </location>
</feature>
<name>A0AAE7EFG2_SERFO</name>
<sequence>MKEKYLINDTVLYTPDEHRLTPLGRRGKETLLNTPVNRCLLLLLQNPGDVVRQETLLAEVWEKHGQYVTMNTLYQNILLLRRGMREAGVIISAIKTIPKVGVKFTGKVQLVEEDDNTHAKSKPNIATEEVPVNRDVKPEAATINSDVPVESVSNDERVLENISRRSLIGYLKENKGIRFFLPAACFIMLASLFTIGPAESVLFYDTHDKIAELEQCSVYVVRGDKSVNPDEIKSFMADRNLKCSSGEFLYITRAPRGGNIRFFFCRTESDGDIDCSTRFTVASNSIQSMNSSRSTRGIVPNPRLTLDHKP</sequence>
<keyword evidence="4" id="KW-0472">Membrane</keyword>
<dbReference type="SUPFAM" id="SSF46894">
    <property type="entry name" value="C-terminal effector domain of the bipartite response regulators"/>
    <property type="match status" value="1"/>
</dbReference>
<feature type="DNA-binding region" description="OmpR/PhoB-type" evidence="2">
    <location>
        <begin position="2"/>
        <end position="106"/>
    </location>
</feature>
<dbReference type="GO" id="GO:0000160">
    <property type="term" value="P:phosphorelay signal transduction system"/>
    <property type="evidence" value="ECO:0007669"/>
    <property type="project" value="InterPro"/>
</dbReference>
<dbReference type="CDD" id="cd00383">
    <property type="entry name" value="trans_reg_C"/>
    <property type="match status" value="1"/>
</dbReference>
<dbReference type="InterPro" id="IPR036388">
    <property type="entry name" value="WH-like_DNA-bd_sf"/>
</dbReference>
<dbReference type="GO" id="GO:0003677">
    <property type="term" value="F:DNA binding"/>
    <property type="evidence" value="ECO:0007669"/>
    <property type="project" value="UniProtKB-UniRule"/>
</dbReference>
<dbReference type="InterPro" id="IPR016032">
    <property type="entry name" value="Sig_transdc_resp-reg_C-effctor"/>
</dbReference>
<evidence type="ECO:0000313" key="6">
    <source>
        <dbReference type="EMBL" id="QKJ57669.1"/>
    </source>
</evidence>
<dbReference type="SMART" id="SM00862">
    <property type="entry name" value="Trans_reg_C"/>
    <property type="match status" value="1"/>
</dbReference>
<evidence type="ECO:0000313" key="7">
    <source>
        <dbReference type="Proteomes" id="UP000503464"/>
    </source>
</evidence>
<dbReference type="InterPro" id="IPR001867">
    <property type="entry name" value="OmpR/PhoB-type_DNA-bd"/>
</dbReference>
<evidence type="ECO:0000256" key="4">
    <source>
        <dbReference type="SAM" id="Phobius"/>
    </source>
</evidence>
<evidence type="ECO:0000259" key="5">
    <source>
        <dbReference type="PROSITE" id="PS51755"/>
    </source>
</evidence>
<accession>A0AAE7EFG2</accession>
<dbReference type="Pfam" id="PF00486">
    <property type="entry name" value="Trans_reg_C"/>
    <property type="match status" value="1"/>
</dbReference>
<evidence type="ECO:0000256" key="3">
    <source>
        <dbReference type="SAM" id="MobiDB-lite"/>
    </source>
</evidence>
<dbReference type="AlphaFoldDB" id="A0AAE7EFG2"/>
<feature type="transmembrane region" description="Helical" evidence="4">
    <location>
        <begin position="179"/>
        <end position="198"/>
    </location>
</feature>
<keyword evidence="1 2" id="KW-0238">DNA-binding</keyword>
<protein>
    <submittedName>
        <fullName evidence="6">Winged helix-turn-helix domain-containing protein</fullName>
    </submittedName>
</protein>
<reference evidence="7" key="1">
    <citation type="submission" date="2020-03" db="EMBL/GenBank/DDBJ databases">
        <title>Genome sequences of seven Enterobacteriaceae strains isolated from Canadian wastewater treatment facilities.</title>
        <authorList>
            <person name="Huang H."/>
            <person name="Chmara J.T."/>
            <person name="Duceppe M.-O."/>
        </authorList>
    </citation>
    <scope>NUCLEOTIDE SEQUENCE [LARGE SCALE GENOMIC DNA]</scope>
    <source>
        <strain evidence="7">Biosolid 3</strain>
    </source>
</reference>
<keyword evidence="4" id="KW-1133">Transmembrane helix</keyword>
<dbReference type="EMBL" id="CP054160">
    <property type="protein sequence ID" value="QKJ57669.1"/>
    <property type="molecule type" value="Genomic_DNA"/>
</dbReference>
<gene>
    <name evidence="6" type="ORF">G9399_03780</name>
</gene>
<dbReference type="PROSITE" id="PS51755">
    <property type="entry name" value="OMPR_PHOB"/>
    <property type="match status" value="1"/>
</dbReference>
<dbReference type="RefSeq" id="WP_173408707.1">
    <property type="nucleotide sequence ID" value="NZ_CP054160.3"/>
</dbReference>
<dbReference type="Gene3D" id="1.10.10.10">
    <property type="entry name" value="Winged helix-like DNA-binding domain superfamily/Winged helix DNA-binding domain"/>
    <property type="match status" value="1"/>
</dbReference>
<organism evidence="6 7">
    <name type="scientific">Serratia fonticola</name>
    <dbReference type="NCBI Taxonomy" id="47917"/>
    <lineage>
        <taxon>Bacteria</taxon>
        <taxon>Pseudomonadati</taxon>
        <taxon>Pseudomonadota</taxon>
        <taxon>Gammaproteobacteria</taxon>
        <taxon>Enterobacterales</taxon>
        <taxon>Yersiniaceae</taxon>
        <taxon>Serratia</taxon>
    </lineage>
</organism>